<reference evidence="2" key="1">
    <citation type="journal article" date="2019" name="Int. J. Syst. Evol. Microbiol.">
        <title>The Global Catalogue of Microorganisms (GCM) 10K type strain sequencing project: providing services to taxonomists for standard genome sequencing and annotation.</title>
        <authorList>
            <consortium name="The Broad Institute Genomics Platform"/>
            <consortium name="The Broad Institute Genome Sequencing Center for Infectious Disease"/>
            <person name="Wu L."/>
            <person name="Ma J."/>
        </authorList>
    </citation>
    <scope>NUCLEOTIDE SEQUENCE [LARGE SCALE GENOMIC DNA]</scope>
    <source>
        <strain evidence="2">KCTC 42662</strain>
    </source>
</reference>
<gene>
    <name evidence="1" type="ORF">ACFSR5_03965</name>
</gene>
<proteinExistence type="predicted"/>
<evidence type="ECO:0008006" key="3">
    <source>
        <dbReference type="Google" id="ProtNLM"/>
    </source>
</evidence>
<comment type="caution">
    <text evidence="1">The sequence shown here is derived from an EMBL/GenBank/DDBJ whole genome shotgun (WGS) entry which is preliminary data.</text>
</comment>
<protein>
    <recommendedName>
        <fullName evidence="3">Fur family transcriptional regulator</fullName>
    </recommendedName>
</protein>
<name>A0ABW5KFM1_9SPHI</name>
<dbReference type="EMBL" id="JBHULR010000003">
    <property type="protein sequence ID" value="MFD2546800.1"/>
    <property type="molecule type" value="Genomic_DNA"/>
</dbReference>
<dbReference type="InterPro" id="IPR036388">
    <property type="entry name" value="WH-like_DNA-bd_sf"/>
</dbReference>
<sequence length="91" mass="10971">MRTGENDILTKWIEQLQARGHSASKQRVWIMRALSQQREIADMENFWLTLRQQHKISWATFYSFIRLAVKENWLKKCGKHPTQTRYHLAID</sequence>
<dbReference type="Proteomes" id="UP001597545">
    <property type="component" value="Unassembled WGS sequence"/>
</dbReference>
<evidence type="ECO:0000313" key="2">
    <source>
        <dbReference type="Proteomes" id="UP001597545"/>
    </source>
</evidence>
<dbReference type="RefSeq" id="WP_380900946.1">
    <property type="nucleotide sequence ID" value="NZ_JBHUEG010000007.1"/>
</dbReference>
<dbReference type="InterPro" id="IPR036390">
    <property type="entry name" value="WH_DNA-bd_sf"/>
</dbReference>
<accession>A0ABW5KFM1</accession>
<organism evidence="1 2">
    <name type="scientific">Sphingobacterium suaedae</name>
    <dbReference type="NCBI Taxonomy" id="1686402"/>
    <lineage>
        <taxon>Bacteria</taxon>
        <taxon>Pseudomonadati</taxon>
        <taxon>Bacteroidota</taxon>
        <taxon>Sphingobacteriia</taxon>
        <taxon>Sphingobacteriales</taxon>
        <taxon>Sphingobacteriaceae</taxon>
        <taxon>Sphingobacterium</taxon>
    </lineage>
</organism>
<dbReference type="SUPFAM" id="SSF46785">
    <property type="entry name" value="Winged helix' DNA-binding domain"/>
    <property type="match status" value="1"/>
</dbReference>
<keyword evidence="2" id="KW-1185">Reference proteome</keyword>
<evidence type="ECO:0000313" key="1">
    <source>
        <dbReference type="EMBL" id="MFD2546800.1"/>
    </source>
</evidence>
<dbReference type="Gene3D" id="1.10.10.10">
    <property type="entry name" value="Winged helix-like DNA-binding domain superfamily/Winged helix DNA-binding domain"/>
    <property type="match status" value="1"/>
</dbReference>